<evidence type="ECO:0000313" key="3">
    <source>
        <dbReference type="WBParaSite" id="ACAC_0000772901-mRNA-1"/>
    </source>
</evidence>
<proteinExistence type="predicted"/>
<sequence>MLDYRLEVSGRVRQLELGTKKTRAGGVAIHSTVALPLCDSQEYSSARALGLGMYTSTKPIWRIQVDWNKENGNERRERSVYSPDGEATDVVVGGRT</sequence>
<reference evidence="3" key="2">
    <citation type="submission" date="2017-02" db="UniProtKB">
        <authorList>
            <consortium name="WormBaseParasite"/>
        </authorList>
    </citation>
    <scope>IDENTIFICATION</scope>
</reference>
<evidence type="ECO:0000313" key="2">
    <source>
        <dbReference type="Proteomes" id="UP000035642"/>
    </source>
</evidence>
<protein>
    <submittedName>
        <fullName evidence="3">Rhs family protein</fullName>
    </submittedName>
</protein>
<keyword evidence="2" id="KW-1185">Reference proteome</keyword>
<organism evidence="2 3">
    <name type="scientific">Angiostrongylus cantonensis</name>
    <name type="common">Rat lungworm</name>
    <dbReference type="NCBI Taxonomy" id="6313"/>
    <lineage>
        <taxon>Eukaryota</taxon>
        <taxon>Metazoa</taxon>
        <taxon>Ecdysozoa</taxon>
        <taxon>Nematoda</taxon>
        <taxon>Chromadorea</taxon>
        <taxon>Rhabditida</taxon>
        <taxon>Rhabditina</taxon>
        <taxon>Rhabditomorpha</taxon>
        <taxon>Strongyloidea</taxon>
        <taxon>Metastrongylidae</taxon>
        <taxon>Angiostrongylus</taxon>
    </lineage>
</organism>
<reference evidence="2" key="1">
    <citation type="submission" date="2012-09" db="EMBL/GenBank/DDBJ databases">
        <authorList>
            <person name="Martin A.A."/>
        </authorList>
    </citation>
    <scope>NUCLEOTIDE SEQUENCE</scope>
</reference>
<evidence type="ECO:0000256" key="1">
    <source>
        <dbReference type="SAM" id="MobiDB-lite"/>
    </source>
</evidence>
<dbReference type="Proteomes" id="UP000035642">
    <property type="component" value="Unassembled WGS sequence"/>
</dbReference>
<name>A0A0K0DBE0_ANGCA</name>
<feature type="region of interest" description="Disordered" evidence="1">
    <location>
        <begin position="72"/>
        <end position="96"/>
    </location>
</feature>
<accession>A0A0K0DBE0</accession>
<dbReference type="WBParaSite" id="ACAC_0000772901-mRNA-1">
    <property type="protein sequence ID" value="ACAC_0000772901-mRNA-1"/>
    <property type="gene ID" value="ACAC_0000772901"/>
</dbReference>
<dbReference type="AlphaFoldDB" id="A0A0K0DBE0"/>